<dbReference type="Proteomes" id="UP000067626">
    <property type="component" value="Chromosome"/>
</dbReference>
<sequence length="204" mass="22177">MSSSSPTTPASPTGPEMPSPLRPVALLARTSDRSFYVFNAILSTAALAFLAYILLVRRGGGGADLRFLPPINAMFNGLAAALLVAAWVAIKRRAVLVHKYLMVAAFAASSLFLVCYLAYHFVHGDTKFQGTGAIRGVYFFILITHIVLSMGIVPMALASFYFAFKASFEKHRRVAKILLPIWLYVSITGVVIFFMLRGSPTAVP</sequence>
<feature type="transmembrane region" description="Helical" evidence="1">
    <location>
        <begin position="35"/>
        <end position="55"/>
    </location>
</feature>
<dbReference type="AlphaFoldDB" id="A0A0K1EQZ1"/>
<dbReference type="STRING" id="52.CMC5_074650"/>
<dbReference type="PATRIC" id="fig|52.7.peg.8203"/>
<evidence type="ECO:0000313" key="3">
    <source>
        <dbReference type="Proteomes" id="UP000067626"/>
    </source>
</evidence>
<dbReference type="InterPro" id="IPR007352">
    <property type="entry name" value="DUF420"/>
</dbReference>
<feature type="transmembrane region" description="Helical" evidence="1">
    <location>
        <begin position="100"/>
        <end position="119"/>
    </location>
</feature>
<reference evidence="2 3" key="1">
    <citation type="submission" date="2015-07" db="EMBL/GenBank/DDBJ databases">
        <title>Genome analysis of myxobacterium Chondromyces crocatus Cm c5 reveals a high potential for natural compound synthesis and the genetic basis for the loss of fruiting body formation.</title>
        <authorList>
            <person name="Zaburannyi N."/>
            <person name="Bunk B."/>
            <person name="Maier J."/>
            <person name="Overmann J."/>
            <person name="Mueller R."/>
        </authorList>
    </citation>
    <scope>NUCLEOTIDE SEQUENCE [LARGE SCALE GENOMIC DNA]</scope>
    <source>
        <strain evidence="2 3">Cm c5</strain>
    </source>
</reference>
<dbReference type="PANTHER" id="PTHR37692:SF1">
    <property type="entry name" value="DUF420 DOMAIN-CONTAINING PROTEIN"/>
    <property type="match status" value="1"/>
</dbReference>
<accession>A0A0K1EQZ1</accession>
<keyword evidence="1" id="KW-1133">Transmembrane helix</keyword>
<keyword evidence="1" id="KW-0812">Transmembrane</keyword>
<evidence type="ECO:0000256" key="1">
    <source>
        <dbReference type="SAM" id="Phobius"/>
    </source>
</evidence>
<feature type="transmembrane region" description="Helical" evidence="1">
    <location>
        <begin position="176"/>
        <end position="196"/>
    </location>
</feature>
<keyword evidence="3" id="KW-1185">Reference proteome</keyword>
<feature type="transmembrane region" description="Helical" evidence="1">
    <location>
        <begin position="139"/>
        <end position="164"/>
    </location>
</feature>
<dbReference type="Pfam" id="PF04238">
    <property type="entry name" value="DUF420"/>
    <property type="match status" value="1"/>
</dbReference>
<dbReference type="PANTHER" id="PTHR37692">
    <property type="entry name" value="HYPOTHETICAL MEMBRANE SPANNING PROTEIN"/>
    <property type="match status" value="1"/>
</dbReference>
<proteinExistence type="predicted"/>
<dbReference type="EMBL" id="CP012159">
    <property type="protein sequence ID" value="AKT43234.1"/>
    <property type="molecule type" value="Genomic_DNA"/>
</dbReference>
<dbReference type="KEGG" id="ccro:CMC5_074650"/>
<evidence type="ECO:0000313" key="2">
    <source>
        <dbReference type="EMBL" id="AKT43234.1"/>
    </source>
</evidence>
<protein>
    <recommendedName>
        <fullName evidence="4">DUF420 domain-containing protein</fullName>
    </recommendedName>
</protein>
<keyword evidence="1" id="KW-0472">Membrane</keyword>
<evidence type="ECO:0008006" key="4">
    <source>
        <dbReference type="Google" id="ProtNLM"/>
    </source>
</evidence>
<name>A0A0K1EQZ1_CHOCO</name>
<organism evidence="2 3">
    <name type="scientific">Chondromyces crocatus</name>
    <dbReference type="NCBI Taxonomy" id="52"/>
    <lineage>
        <taxon>Bacteria</taxon>
        <taxon>Pseudomonadati</taxon>
        <taxon>Myxococcota</taxon>
        <taxon>Polyangia</taxon>
        <taxon>Polyangiales</taxon>
        <taxon>Polyangiaceae</taxon>
        <taxon>Chondromyces</taxon>
    </lineage>
</organism>
<gene>
    <name evidence="2" type="ORF">CMC5_074650</name>
</gene>
<feature type="transmembrane region" description="Helical" evidence="1">
    <location>
        <begin position="67"/>
        <end position="88"/>
    </location>
</feature>